<feature type="transmembrane region" description="Helical" evidence="1">
    <location>
        <begin position="296"/>
        <end position="314"/>
    </location>
</feature>
<feature type="transmembrane region" description="Helical" evidence="1">
    <location>
        <begin position="320"/>
        <end position="337"/>
    </location>
</feature>
<gene>
    <name evidence="2" type="ORF">FHT01_002122</name>
</gene>
<evidence type="ECO:0000256" key="1">
    <source>
        <dbReference type="SAM" id="Phobius"/>
    </source>
</evidence>
<keyword evidence="3" id="KW-1185">Reference proteome</keyword>
<evidence type="ECO:0000313" key="2">
    <source>
        <dbReference type="EMBL" id="NIJ24580.1"/>
    </source>
</evidence>
<dbReference type="Proteomes" id="UP000788153">
    <property type="component" value="Unassembled WGS sequence"/>
</dbReference>
<proteinExistence type="predicted"/>
<protein>
    <submittedName>
        <fullName evidence="2">Uncharacterized protein</fullName>
    </submittedName>
</protein>
<keyword evidence="1" id="KW-0812">Transmembrane</keyword>
<feature type="transmembrane region" description="Helical" evidence="1">
    <location>
        <begin position="239"/>
        <end position="258"/>
    </location>
</feature>
<name>A0ABX0U3F8_9SPHN</name>
<keyword evidence="1" id="KW-0472">Membrane</keyword>
<feature type="transmembrane region" description="Helical" evidence="1">
    <location>
        <begin position="344"/>
        <end position="362"/>
    </location>
</feature>
<organism evidence="2 3">
    <name type="scientific">Sphingomonas japonica</name>
    <dbReference type="NCBI Taxonomy" id="511662"/>
    <lineage>
        <taxon>Bacteria</taxon>
        <taxon>Pseudomonadati</taxon>
        <taxon>Pseudomonadota</taxon>
        <taxon>Alphaproteobacteria</taxon>
        <taxon>Sphingomonadales</taxon>
        <taxon>Sphingomonadaceae</taxon>
        <taxon>Sphingomonas</taxon>
    </lineage>
</organism>
<reference evidence="2 3" key="1">
    <citation type="submission" date="2020-03" db="EMBL/GenBank/DDBJ databases">
        <title>Genomic Encyclopedia of Type Strains, Phase IV (KMG-IV): sequencing the most valuable type-strain genomes for metagenomic binning, comparative biology and taxonomic classification.</title>
        <authorList>
            <person name="Goeker M."/>
        </authorList>
    </citation>
    <scope>NUCLEOTIDE SEQUENCE [LARGE SCALE GENOMIC DNA]</scope>
    <source>
        <strain evidence="2 3">DSM 22753</strain>
    </source>
</reference>
<dbReference type="EMBL" id="JAASQP010000001">
    <property type="protein sequence ID" value="NIJ24580.1"/>
    <property type="molecule type" value="Genomic_DNA"/>
</dbReference>
<feature type="transmembrane region" description="Helical" evidence="1">
    <location>
        <begin position="368"/>
        <end position="388"/>
    </location>
</feature>
<keyword evidence="1" id="KW-1133">Transmembrane helix</keyword>
<feature type="transmembrane region" description="Helical" evidence="1">
    <location>
        <begin position="264"/>
        <end position="284"/>
    </location>
</feature>
<dbReference type="RefSeq" id="WP_140046924.1">
    <property type="nucleotide sequence ID" value="NZ_JAASQP010000001.1"/>
</dbReference>
<accession>A0ABX0U3F8</accession>
<comment type="caution">
    <text evidence="2">The sequence shown here is derived from an EMBL/GenBank/DDBJ whole genome shotgun (WGS) entry which is preliminary data.</text>
</comment>
<sequence>MMLAGLIFATEEADDKPGALAATLPFGGMTLIEYQARLLIACGAGHLMIAVARVTPALLGAVNRIAKRGVAIDIVRSAEEASAKAHPLAAVIVLADGLVTTEAAVRLAAGSAPDTLIVSEDAGSQIAVERVDAGHVWAGIAAIAAQRLADTAALPREYDFQSTLLRVAVQAGAHQVQLPTSARRAGHGVERNSSTLASRSNAVLAALATRRTSWADRFVFTPITRLALPLLVSRGIPPWSVVATGGVVAVGAVAMILLDWTIAGVVGAVAAVATLSTGSLLGWLRGDDRLARRQEAAIAIVSALAAIALGAMTARAEMTLTALVLAIALVVTGAIGERARARPAFWWGSPAGYLLLLAVATIAGYPAIGLAIVASYAAATLAAAVEALREKA</sequence>
<evidence type="ECO:0000313" key="3">
    <source>
        <dbReference type="Proteomes" id="UP000788153"/>
    </source>
</evidence>